<dbReference type="InterPro" id="IPR012337">
    <property type="entry name" value="RNaseH-like_sf"/>
</dbReference>
<evidence type="ECO:0000256" key="1">
    <source>
        <dbReference type="SAM" id="MobiDB-lite"/>
    </source>
</evidence>
<evidence type="ECO:0000313" key="3">
    <source>
        <dbReference type="EMBL" id="GEU60995.1"/>
    </source>
</evidence>
<dbReference type="InterPro" id="IPR036397">
    <property type="entry name" value="RNaseH_sf"/>
</dbReference>
<accession>A0A6L2LLE3</accession>
<dbReference type="SUPFAM" id="SSF53098">
    <property type="entry name" value="Ribonuclease H-like"/>
    <property type="match status" value="1"/>
</dbReference>
<organism evidence="3">
    <name type="scientific">Tanacetum cinerariifolium</name>
    <name type="common">Dalmatian daisy</name>
    <name type="synonym">Chrysanthemum cinerariifolium</name>
    <dbReference type="NCBI Taxonomy" id="118510"/>
    <lineage>
        <taxon>Eukaryota</taxon>
        <taxon>Viridiplantae</taxon>
        <taxon>Streptophyta</taxon>
        <taxon>Embryophyta</taxon>
        <taxon>Tracheophyta</taxon>
        <taxon>Spermatophyta</taxon>
        <taxon>Magnoliopsida</taxon>
        <taxon>eudicotyledons</taxon>
        <taxon>Gunneridae</taxon>
        <taxon>Pentapetalae</taxon>
        <taxon>asterids</taxon>
        <taxon>campanulids</taxon>
        <taxon>Asterales</taxon>
        <taxon>Asteraceae</taxon>
        <taxon>Asteroideae</taxon>
        <taxon>Anthemideae</taxon>
        <taxon>Anthemidinae</taxon>
        <taxon>Tanacetum</taxon>
    </lineage>
</organism>
<dbReference type="GO" id="GO:0003964">
    <property type="term" value="F:RNA-directed DNA polymerase activity"/>
    <property type="evidence" value="ECO:0007669"/>
    <property type="project" value="UniProtKB-KW"/>
</dbReference>
<keyword evidence="3" id="KW-0548">Nucleotidyltransferase</keyword>
<proteinExistence type="predicted"/>
<protein>
    <submittedName>
        <fullName evidence="3">Reverse transcriptase domain-containing protein</fullName>
    </submittedName>
</protein>
<dbReference type="PANTHER" id="PTHR47266">
    <property type="entry name" value="ENDONUCLEASE-RELATED"/>
    <property type="match status" value="1"/>
</dbReference>
<dbReference type="Pfam" id="PF17921">
    <property type="entry name" value="Integrase_H2C2"/>
    <property type="match status" value="1"/>
</dbReference>
<dbReference type="InterPro" id="IPR052160">
    <property type="entry name" value="Gypsy_RT_Integrase-like"/>
</dbReference>
<keyword evidence="3" id="KW-0808">Transferase</keyword>
<dbReference type="Gene3D" id="3.30.420.10">
    <property type="entry name" value="Ribonuclease H-like superfamily/Ribonuclease H"/>
    <property type="match status" value="1"/>
</dbReference>
<dbReference type="InterPro" id="IPR041588">
    <property type="entry name" value="Integrase_H2C2"/>
</dbReference>
<name>A0A6L2LLE3_TANCI</name>
<dbReference type="GO" id="GO:0003676">
    <property type="term" value="F:nucleic acid binding"/>
    <property type="evidence" value="ECO:0007669"/>
    <property type="project" value="InterPro"/>
</dbReference>
<evidence type="ECO:0000259" key="2">
    <source>
        <dbReference type="Pfam" id="PF17921"/>
    </source>
</evidence>
<dbReference type="AlphaFoldDB" id="A0A6L2LLE3"/>
<dbReference type="EMBL" id="BKCJ010004430">
    <property type="protein sequence ID" value="GEU60995.1"/>
    <property type="molecule type" value="Genomic_DNA"/>
</dbReference>
<gene>
    <name evidence="3" type="ORF">Tci_032973</name>
</gene>
<keyword evidence="3" id="KW-0695">RNA-directed DNA polymerase</keyword>
<feature type="domain" description="Integrase zinc-binding" evidence="2">
    <location>
        <begin position="483"/>
        <end position="533"/>
    </location>
</feature>
<feature type="region of interest" description="Disordered" evidence="1">
    <location>
        <begin position="187"/>
        <end position="210"/>
    </location>
</feature>
<comment type="caution">
    <text evidence="3">The sequence shown here is derived from an EMBL/GenBank/DDBJ whole genome shotgun (WGS) entry which is preliminary data.</text>
</comment>
<reference evidence="3" key="1">
    <citation type="journal article" date="2019" name="Sci. Rep.">
        <title>Draft genome of Tanacetum cinerariifolium, the natural source of mosquito coil.</title>
        <authorList>
            <person name="Yamashiro T."/>
            <person name="Shiraishi A."/>
            <person name="Satake H."/>
            <person name="Nakayama K."/>
        </authorList>
    </citation>
    <scope>NUCLEOTIDE SEQUENCE</scope>
</reference>
<dbReference type="Gene3D" id="1.10.340.70">
    <property type="match status" value="1"/>
</dbReference>
<sequence length="602" mass="68670">MLLVIQIDTFYNGLTLRHRDIINATDGGTFMKRRPEECYDLIEYMTTHHNDWDTSAQRGDSSRSITFSSPEIAALTQQITKINTNFLRMSQSNQHVNVVNPSRETCGGPHHYSECQATGGFTHRDVYASTGNYNMGEKALTERPQGVLLSNTIPNPREDIKVIITQSGIPLAGPLVLSLNSYSPSKEPTLASKSNEIPERNPHQPLIPYPSRLNKDKLPTTSSNPVFASLSPSLIPFKDSDFLLEKTDAFLPLDDSIPPEIDNGIYDSEGDMLFLEKLLNDDPTKDLLPKEIKNDETKMTKSSVKEPLKLEIKDLPPDLESSIGAVKEQIFSAYTLCEYTDHSALNYLFTKQDVKPRLLQWILLLQEFNIEIHDKKGVENLTADHLSRLDNPYKGDLVDMEINDNFPHESLNMIALNDENEPPWFVNIANYLVGNMLIRGVASQQKKRFFKDIRHSFFDDPYLFRICADQIIRRCVDLKEDMSILETCHHGPIGGHHGPNYTAKKVFNSGFFWHTIYHDAHDMVKHYDACQLQGKILQRDKMPQNSIHIYEILDVWGIDFMWMFPSSRGNKYILLAVDYVSKWVEAKALPTNDARVVLKILK</sequence>